<keyword evidence="3" id="KW-0408">Iron</keyword>
<dbReference type="EMBL" id="QUAJ01000001">
    <property type="protein sequence ID" value="REI43088.1"/>
    <property type="molecule type" value="Genomic_DNA"/>
</dbReference>
<dbReference type="PROSITE" id="PS00198">
    <property type="entry name" value="4FE4S_FER_1"/>
    <property type="match status" value="1"/>
</dbReference>
<dbReference type="Gene3D" id="1.10.15.40">
    <property type="entry name" value="Electron transport complex subunit B, putative Fe-S cluster"/>
    <property type="match status" value="1"/>
</dbReference>
<dbReference type="InterPro" id="IPR009016">
    <property type="entry name" value="Fe_hydrogenase"/>
</dbReference>
<dbReference type="CDD" id="cd00130">
    <property type="entry name" value="PAS"/>
    <property type="match status" value="1"/>
</dbReference>
<comment type="caution">
    <text evidence="8">The sequence shown here is derived from an EMBL/GenBank/DDBJ whole genome shotgun (WGS) entry which is preliminary data.</text>
</comment>
<dbReference type="PROSITE" id="PS51656">
    <property type="entry name" value="4FE4S"/>
    <property type="match status" value="1"/>
</dbReference>
<evidence type="ECO:0000256" key="2">
    <source>
        <dbReference type="ARBA" id="ARBA00022723"/>
    </source>
</evidence>
<gene>
    <name evidence="8" type="ORF">DYH56_00100</name>
</gene>
<evidence type="ECO:0000313" key="8">
    <source>
        <dbReference type="EMBL" id="REI43088.1"/>
    </source>
</evidence>
<evidence type="ECO:0000256" key="3">
    <source>
        <dbReference type="ARBA" id="ARBA00023004"/>
    </source>
</evidence>
<dbReference type="InterPro" id="IPR007202">
    <property type="entry name" value="4Fe-4S_dom"/>
</dbReference>
<name>A0ABX9KKL3_9FUSO</name>
<dbReference type="SUPFAM" id="SSF55785">
    <property type="entry name" value="PYP-like sensor domain (PAS domain)"/>
    <property type="match status" value="1"/>
</dbReference>
<feature type="domain" description="4Fe-4S ferredoxin-type" evidence="6">
    <location>
        <begin position="31"/>
        <end position="60"/>
    </location>
</feature>
<dbReference type="InterPro" id="IPR017896">
    <property type="entry name" value="4Fe4S_Fe-S-bd"/>
</dbReference>
<dbReference type="InterPro" id="IPR004108">
    <property type="entry name" value="Fe_hydrogenase_lsu_C"/>
</dbReference>
<feature type="domain" description="PAS" evidence="5">
    <location>
        <begin position="405"/>
        <end position="475"/>
    </location>
</feature>
<dbReference type="PROSITE" id="PS50112">
    <property type="entry name" value="PAS"/>
    <property type="match status" value="1"/>
</dbReference>
<dbReference type="Pfam" id="PF02906">
    <property type="entry name" value="Fe_hyd_lg_C"/>
    <property type="match status" value="1"/>
</dbReference>
<reference evidence="8 9" key="1">
    <citation type="submission" date="2018-08" db="EMBL/GenBank/DDBJ databases">
        <title>Draft genome sequence of Psychrilyobacter sp. strain SD5 isolated from Black Sea water.</title>
        <authorList>
            <person name="Yadav S."/>
            <person name="Villanueva L."/>
            <person name="Damste J.S.S."/>
        </authorList>
    </citation>
    <scope>NUCLEOTIDE SEQUENCE [LARGE SCALE GENOMIC DNA]</scope>
    <source>
        <strain evidence="8 9">SD5</strain>
    </source>
</reference>
<evidence type="ECO:0000256" key="1">
    <source>
        <dbReference type="ARBA" id="ARBA00022485"/>
    </source>
</evidence>
<dbReference type="Gene3D" id="3.30.450.20">
    <property type="entry name" value="PAS domain"/>
    <property type="match status" value="1"/>
</dbReference>
<dbReference type="Pfam" id="PF13237">
    <property type="entry name" value="Fer4_10"/>
    <property type="match status" value="1"/>
</dbReference>
<dbReference type="InterPro" id="IPR035965">
    <property type="entry name" value="PAS-like_dom_sf"/>
</dbReference>
<keyword evidence="1" id="KW-0004">4Fe-4S</keyword>
<keyword evidence="4" id="KW-0411">Iron-sulfur</keyword>
<evidence type="ECO:0000259" key="7">
    <source>
        <dbReference type="PROSITE" id="PS51656"/>
    </source>
</evidence>
<keyword evidence="9" id="KW-1185">Reference proteome</keyword>
<evidence type="ECO:0000259" key="5">
    <source>
        <dbReference type="PROSITE" id="PS50112"/>
    </source>
</evidence>
<organism evidence="8 9">
    <name type="scientific">Psychrilyobacter piezotolerans</name>
    <dbReference type="NCBI Taxonomy" id="2293438"/>
    <lineage>
        <taxon>Bacteria</taxon>
        <taxon>Fusobacteriati</taxon>
        <taxon>Fusobacteriota</taxon>
        <taxon>Fusobacteriia</taxon>
        <taxon>Fusobacteriales</taxon>
        <taxon>Fusobacteriaceae</taxon>
        <taxon>Psychrilyobacter</taxon>
    </lineage>
</organism>
<dbReference type="Pfam" id="PF04060">
    <property type="entry name" value="FeS"/>
    <property type="match status" value="1"/>
</dbReference>
<evidence type="ECO:0000313" key="9">
    <source>
        <dbReference type="Proteomes" id="UP000263486"/>
    </source>
</evidence>
<dbReference type="PANTHER" id="PTHR11615">
    <property type="entry name" value="NITRATE, FORMATE, IRON DEHYDROGENASE"/>
    <property type="match status" value="1"/>
</dbReference>
<dbReference type="RefSeq" id="WP_114640808.1">
    <property type="nucleotide sequence ID" value="NZ_JAACIO010000001.1"/>
</dbReference>
<evidence type="ECO:0000259" key="6">
    <source>
        <dbReference type="PROSITE" id="PS51379"/>
    </source>
</evidence>
<dbReference type="NCBIfam" id="TIGR00229">
    <property type="entry name" value="sensory_box"/>
    <property type="match status" value="1"/>
</dbReference>
<dbReference type="InterPro" id="IPR000014">
    <property type="entry name" value="PAS"/>
</dbReference>
<evidence type="ECO:0000256" key="4">
    <source>
        <dbReference type="ARBA" id="ARBA00023014"/>
    </source>
</evidence>
<dbReference type="InterPro" id="IPR017900">
    <property type="entry name" value="4Fe4S_Fe_S_CS"/>
</dbReference>
<dbReference type="SUPFAM" id="SSF54862">
    <property type="entry name" value="4Fe-4S ferredoxins"/>
    <property type="match status" value="1"/>
</dbReference>
<keyword evidence="2" id="KW-0479">Metal-binding</keyword>
<sequence>MKIMNFSEANCNNCYKCVRTCRVKAIKIEEDQAHIVSEQCIVCGHCFSSCPQNARNIHSDLEFVKKMIKNGEKVNISIAPSFRGFYEKSDSFIWGLQKLGFNLIEETAVGADITSKLYENYISESDQGIYITTCCPSVVLLIEKYYPMLIPYLMPFTSPMISHGYLLKKENPKEKTVFLGPCIAKKCESLSEKHTGAIDAVLTFDEVSQWLEETGIDYQNGESGDLDKIGSNFGSSYPVVGGILEGITESIEKKGLTQLRVDGLDECIELFDELSRGSITGTCVEVSVCRQSCLGGPGGSNASSTTFSRVQTLKKYLNENDRKAENNENICDIDFSAGFHNKKFEEKMPGEDEILEILGTLEKYNKEDELNCGGCGYDTCREKAISIYRGMSHKEMCIHYMKKCADKVTNEIFENSPNAILILNNEYEIIESNMAFSRYFGITPKEARERSIEEFVSKEKLEKVSSEGENIIWKKQSFLDGALYMRMSIISMNPKEGILILLTDITSDELRKEEIRALKEKTFEITQTVIEKQMRIAQEIASLLGETTGESKVAFNKLRDVFNKEESL</sequence>
<dbReference type="Gene3D" id="3.40.950.10">
    <property type="entry name" value="Fe-only Hydrogenase (Larger Subunit), Chain L, domain 3"/>
    <property type="match status" value="1"/>
</dbReference>
<proteinExistence type="predicted"/>
<feature type="domain" description="4Fe-4S" evidence="7">
    <location>
        <begin position="346"/>
        <end position="414"/>
    </location>
</feature>
<dbReference type="Gene3D" id="3.30.70.20">
    <property type="match status" value="1"/>
</dbReference>
<dbReference type="InterPro" id="IPR050340">
    <property type="entry name" value="Cytosolic_Fe-S_CAF"/>
</dbReference>
<protein>
    <submittedName>
        <fullName evidence="8">PAS domain S-box protein</fullName>
    </submittedName>
</protein>
<dbReference type="PROSITE" id="PS51379">
    <property type="entry name" value="4FE4S_FER_2"/>
    <property type="match status" value="2"/>
</dbReference>
<dbReference type="SMART" id="SM00091">
    <property type="entry name" value="PAS"/>
    <property type="match status" value="1"/>
</dbReference>
<accession>A0ABX9KKL3</accession>
<dbReference type="SUPFAM" id="SSF53920">
    <property type="entry name" value="Fe-only hydrogenase"/>
    <property type="match status" value="1"/>
</dbReference>
<dbReference type="Proteomes" id="UP000263486">
    <property type="component" value="Unassembled WGS sequence"/>
</dbReference>
<feature type="domain" description="4Fe-4S ferredoxin-type" evidence="6">
    <location>
        <begin position="2"/>
        <end position="30"/>
    </location>
</feature>